<dbReference type="STRING" id="1069081.SAMN05660197_0914"/>
<evidence type="ECO:0000256" key="1">
    <source>
        <dbReference type="ARBA" id="ARBA00008007"/>
    </source>
</evidence>
<name>A0A1W1WS96_9BACT</name>
<dbReference type="Gene3D" id="3.40.50.2020">
    <property type="match status" value="1"/>
</dbReference>
<dbReference type="SUPFAM" id="SSF53271">
    <property type="entry name" value="PRTase-like"/>
    <property type="match status" value="1"/>
</dbReference>
<comment type="similarity">
    <text evidence="1">Belongs to the ComF/GntX family.</text>
</comment>
<gene>
    <name evidence="2" type="ORF">SAMN05660197_0914</name>
</gene>
<dbReference type="EMBL" id="FWWZ01000001">
    <property type="protein sequence ID" value="SMC09116.1"/>
    <property type="molecule type" value="Genomic_DNA"/>
</dbReference>
<keyword evidence="3" id="KW-1185">Reference proteome</keyword>
<evidence type="ECO:0000313" key="2">
    <source>
        <dbReference type="EMBL" id="SMC09116.1"/>
    </source>
</evidence>
<dbReference type="Proteomes" id="UP000192602">
    <property type="component" value="Unassembled WGS sequence"/>
</dbReference>
<dbReference type="CDD" id="cd06223">
    <property type="entry name" value="PRTases_typeI"/>
    <property type="match status" value="1"/>
</dbReference>
<dbReference type="InterPro" id="IPR029057">
    <property type="entry name" value="PRTase-like"/>
</dbReference>
<accession>A0A1W1WS96</accession>
<proteinExistence type="inferred from homology"/>
<dbReference type="PANTHER" id="PTHR47505">
    <property type="entry name" value="DNA UTILIZATION PROTEIN YHGH"/>
    <property type="match status" value="1"/>
</dbReference>
<dbReference type="InterPro" id="IPR000836">
    <property type="entry name" value="PRTase_dom"/>
</dbReference>
<evidence type="ECO:0000313" key="3">
    <source>
        <dbReference type="Proteomes" id="UP000192602"/>
    </source>
</evidence>
<dbReference type="AlphaFoldDB" id="A0A1W1WS96"/>
<dbReference type="RefSeq" id="WP_084275364.1">
    <property type="nucleotide sequence ID" value="NZ_AP026671.1"/>
</dbReference>
<dbReference type="InterPro" id="IPR051910">
    <property type="entry name" value="ComF/GntX_DNA_util-trans"/>
</dbReference>
<dbReference type="OrthoDB" id="5342812at2"/>
<sequence>MRCLVCERFSLIHICKKCQKELLQPTLRKRELIDNFFVYSFYDYSEIEELLYTKYHYIGSYIYKILANNSLRKFALEFHLDAGIVAIDDKISQHGYSHTAILAHSMKSKNLQLRRNTLWANNSVSYAGKSLAFRLSNPRNFIYKGKKEDIILVDDVVTTGTTLKEAYSVVKRAGANPLFALVLADAKR</sequence>
<protein>
    <submittedName>
        <fullName evidence="2">Competence protein ComFC</fullName>
    </submittedName>
</protein>
<dbReference type="PANTHER" id="PTHR47505:SF1">
    <property type="entry name" value="DNA UTILIZATION PROTEIN YHGH"/>
    <property type="match status" value="1"/>
</dbReference>
<reference evidence="3" key="1">
    <citation type="submission" date="2017-04" db="EMBL/GenBank/DDBJ databases">
        <authorList>
            <person name="Varghese N."/>
            <person name="Submissions S."/>
        </authorList>
    </citation>
    <scope>NUCLEOTIDE SEQUENCE [LARGE SCALE GENOMIC DNA]</scope>
    <source>
        <strain evidence="3">DSM 16512</strain>
    </source>
</reference>
<organism evidence="2 3">
    <name type="scientific">Nitratiruptor tergarcus DSM 16512</name>
    <dbReference type="NCBI Taxonomy" id="1069081"/>
    <lineage>
        <taxon>Bacteria</taxon>
        <taxon>Pseudomonadati</taxon>
        <taxon>Campylobacterota</taxon>
        <taxon>Epsilonproteobacteria</taxon>
        <taxon>Nautiliales</taxon>
        <taxon>Nitratiruptoraceae</taxon>
        <taxon>Nitratiruptor</taxon>
    </lineage>
</organism>